<reference evidence="2 3" key="1">
    <citation type="submission" date="2020-07" db="EMBL/GenBank/DDBJ databases">
        <title>Chryseobacterium sp.cx-624.</title>
        <authorList>
            <person name="Yang C."/>
        </authorList>
    </citation>
    <scope>NUCLEOTIDE SEQUENCE [LARGE SCALE GENOMIC DNA]</scope>
    <source>
        <strain evidence="2">Cx-624</strain>
        <strain evidence="3">cx-624</strain>
    </source>
</reference>
<dbReference type="EMBL" id="CP059472">
    <property type="protein sequence ID" value="QMS99184.1"/>
    <property type="molecule type" value="Genomic_DNA"/>
</dbReference>
<dbReference type="Proteomes" id="UP000539710">
    <property type="component" value="Unassembled WGS sequence"/>
</dbReference>
<sequence>MKFNNQKLRNYDPGVGEELLEDRTRLWISILLSQARGPIPPADLLDMLPLEVREDRAYAMSAIRHLYRSLETLEIGHATLREFLLKRHSAFMLEGNDLLLQFSRDYPDRPYSVANTLYHDALSAYPLNAVLDCTQDWADRAALYHVNPEWILEDVKRAAELAVKMQLPAESVRLALLLKRLNVRYRTTFAEFREELASALIAQKKFGEVLLYLTRNNALQVTADRAFHFLGKLYACEAWAEAAQLRTAIDQQFRSELDDSLRSALYYAAMEAKTPWNAPVFAPDPCTYPDMEWSAAQTVQLIWDHCVAWNDPLMLTYGELLSSGEDLDNLLDCAEDHSRIASYAKSLLEFGRVFGGETMQRLPVNAVLRTMTANLEAMIRIYGAPQCASERAILITPLIHNSTDTALLRDLMTQYLYEHTSTSLWTPNRVDVDFESYERMSLAAICRGYLHDGAMPEVKAKKWHAKSWQTDLQQLINEVYFLEGAAQYQKASRGMETEKLQNCLLQLVPTMRFTLDSRSQWERSYQLPEQVFPLLWEKLISLTHGLVPDDLPQLLQEMCNGCTGQLGLYSEGFRKVMAATAVALLPAKVDRKFVLQLMERWQEHVLSGIQNRWERCEELISITECCGLYNDKDKAAFSWQRMLESSMGPFWRGESQFGLITETLKHFPTASGTALQNFAAILDSAAGEMTFPNAVKPFKEEFAGILTAAGMTEKALAYYKFEVLPPPEVVLMNAESSTFDAPTRGAGYRPGAANLRESSALLEILEHLDCDPYLKWGLCSLFVPTTASAREVQLYGSGMADILNEIETLKDGKTDQICEDWTLRLSRSLDRKTLRKLAGVLMLRLSPTNYARIEGFIQVNEPMILEDTGSTGPFEGSLNGVKHGEEIGVSRQGSHWVQHVLSPADDYGFDTEALCSGLEQLLNAEAGELPGEELLDVISKHFHYLVRPDKASTDKYSWLNRSEQSVSGSQMALRLLIWHLNHPDNAVSIRAEETLITLVSAVPQTVKELLEQCIEDRPEPATELCSMVLYQASVKYPSVTGAALQKFPSIIGSAAAIRHLSIRKNLMDAGTELKRAGFTELSTAVHSNLQETVAVAGEPYVPHLAFASLQDVLDDLQSGHFLDQQFSENITKLMGDYCFPLTHNKVKMSDWYVRRSFNREQWLSGSYNHFVKHALNNAVAHRITRENIESVYEIVNE</sequence>
<evidence type="ECO:0000313" key="1">
    <source>
        <dbReference type="EMBL" id="MBA5247427.1"/>
    </source>
</evidence>
<evidence type="ECO:0000313" key="4">
    <source>
        <dbReference type="Proteomes" id="UP000539710"/>
    </source>
</evidence>
<dbReference type="KEGG" id="cbau:H1R16_04030"/>
<protein>
    <submittedName>
        <fullName evidence="2">Uncharacterized protein</fullName>
    </submittedName>
</protein>
<keyword evidence="4" id="KW-1185">Reference proteome</keyword>
<reference evidence="1" key="3">
    <citation type="submission" date="2020-07" db="EMBL/GenBank/DDBJ databases">
        <authorList>
            <person name="Yang C."/>
        </authorList>
    </citation>
    <scope>NUCLEOTIDE SEQUENCE</scope>
    <source>
        <strain evidence="1">Cx-624</strain>
    </source>
</reference>
<dbReference type="EMBL" id="JACEUX010000003">
    <property type="protein sequence ID" value="MBA5247427.1"/>
    <property type="molecule type" value="Genomic_DNA"/>
</dbReference>
<accession>A0A7D7LNC0</accession>
<reference evidence="4" key="2">
    <citation type="submission" date="2020-07" db="EMBL/GenBank/DDBJ databases">
        <title>Flavobacterium sp. xlx-214.</title>
        <authorList>
            <person name="Yang C."/>
        </authorList>
    </citation>
    <scope>NUCLEOTIDE SEQUENCE [LARGE SCALE GENOMIC DNA]</scope>
    <source>
        <strain evidence="4">CX-624</strain>
    </source>
</reference>
<dbReference type="AlphaFoldDB" id="A0A7D7LNC0"/>
<evidence type="ECO:0000313" key="2">
    <source>
        <dbReference type="EMBL" id="QMS99184.1"/>
    </source>
</evidence>
<proteinExistence type="predicted"/>
<dbReference type="Proteomes" id="UP000515349">
    <property type="component" value="Chromosome"/>
</dbReference>
<name>A0A7D7LNC0_9FLAO</name>
<evidence type="ECO:0000313" key="3">
    <source>
        <dbReference type="Proteomes" id="UP000515349"/>
    </source>
</evidence>
<gene>
    <name evidence="2" type="ORF">H1R16_04030</name>
    <name evidence="1" type="ORF">H2507_09620</name>
</gene>
<dbReference type="RefSeq" id="WP_181887529.1">
    <property type="nucleotide sequence ID" value="NZ_CP059472.1"/>
</dbReference>
<organism evidence="2 3">
    <name type="scientific">Marnyiella aurantia</name>
    <dbReference type="NCBI Taxonomy" id="2758037"/>
    <lineage>
        <taxon>Bacteria</taxon>
        <taxon>Pseudomonadati</taxon>
        <taxon>Bacteroidota</taxon>
        <taxon>Flavobacteriia</taxon>
        <taxon>Flavobacteriales</taxon>
        <taxon>Weeksellaceae</taxon>
        <taxon>Marnyiella</taxon>
    </lineage>
</organism>